<keyword evidence="3 5" id="KW-0863">Zinc-finger</keyword>
<dbReference type="PROSITE" id="PS00028">
    <property type="entry name" value="ZINC_FINGER_C2H2_1"/>
    <property type="match status" value="2"/>
</dbReference>
<dbReference type="InterPro" id="IPR050688">
    <property type="entry name" value="Zinc_finger/UBP_domain"/>
</dbReference>
<feature type="compositionally biased region" description="Low complexity" evidence="6">
    <location>
        <begin position="387"/>
        <end position="403"/>
    </location>
</feature>
<dbReference type="InterPro" id="IPR036236">
    <property type="entry name" value="Znf_C2H2_sf"/>
</dbReference>
<comment type="caution">
    <text evidence="8">The sequence shown here is derived from an EMBL/GenBank/DDBJ whole genome shotgun (WGS) entry which is preliminary data.</text>
</comment>
<reference evidence="8 9" key="1">
    <citation type="submission" date="2023-09" db="EMBL/GenBank/DDBJ databases">
        <title>Genomes of two closely related lineages of the louse Polyplax serrata with different host specificities.</title>
        <authorList>
            <person name="Martinu J."/>
            <person name="Tarabai H."/>
            <person name="Stefka J."/>
            <person name="Hypsa V."/>
        </authorList>
    </citation>
    <scope>NUCLEOTIDE SEQUENCE [LARGE SCALE GENOMIC DNA]</scope>
    <source>
        <strain evidence="8">98ZLc_SE</strain>
    </source>
</reference>
<evidence type="ECO:0000256" key="3">
    <source>
        <dbReference type="ARBA" id="ARBA00022771"/>
    </source>
</evidence>
<protein>
    <recommendedName>
        <fullName evidence="7">C2H2-type domain-containing protein</fullName>
    </recommendedName>
</protein>
<sequence>MMRAECLVRTSIPDHPWPAVINESQENGKKEFPCPLCAYTTPYRHRYMEHLSTHYSDKCTLCDFSGQSAQDLRNHLQDVHNISDIEDLSDPQDNNSDYQDDDETPNKRGKSKSFKCKQCNYVTTTKLDFWEHSKGHIKAEKLLTCPKCPFVTEYKHHLEYHLRNHFGSKPFKCTKCSYSCVNKSMLNSHLKSHSNVYQYRCSDCAYATKYCHSLKLHLRKYQHKPAMVLNADGSPNPLPIIDVYGTRRGPKQKTIKSEDSDDKSIFLDIRVPTADKDIPNLPGGVVVPNAPQISPQSPNSMFFLNNNDLKEETQNGVGPKFYYCTICDFHTIAPEILQQHVFLHAAETNLAHILKTNNNLQDSNVMKDYFQNVYNQTDQTPFIDTRSNSPLSLVSPKLSSPDSKQIASPLDLSKQDTCESENDTSQEDKQTEKADQKKESDTNKNSSTKHRRKGKAYKLERVNDRLDSNAEDFNSTTTVKVKQEQQPENGKELHCCGYCDIAFKDIIMYTMHMGYHGYQDPFTCNMCGHITLDKVSFFLHIARSSHS</sequence>
<dbReference type="PANTHER" id="PTHR24403:SF67">
    <property type="entry name" value="FI01116P-RELATED"/>
    <property type="match status" value="1"/>
</dbReference>
<feature type="region of interest" description="Disordered" evidence="6">
    <location>
        <begin position="380"/>
        <end position="458"/>
    </location>
</feature>
<keyword evidence="2" id="KW-0677">Repeat</keyword>
<dbReference type="SUPFAM" id="SSF57667">
    <property type="entry name" value="beta-beta-alpha zinc fingers"/>
    <property type="match status" value="3"/>
</dbReference>
<feature type="domain" description="C2H2-type" evidence="7">
    <location>
        <begin position="143"/>
        <end position="170"/>
    </location>
</feature>
<feature type="region of interest" description="Disordered" evidence="6">
    <location>
        <begin position="84"/>
        <end position="112"/>
    </location>
</feature>
<evidence type="ECO:0000256" key="6">
    <source>
        <dbReference type="SAM" id="MobiDB-lite"/>
    </source>
</evidence>
<dbReference type="PANTHER" id="PTHR24403">
    <property type="entry name" value="ZINC FINGER PROTEIN"/>
    <property type="match status" value="1"/>
</dbReference>
<accession>A0ABR1B333</accession>
<proteinExistence type="predicted"/>
<dbReference type="InterPro" id="IPR013087">
    <property type="entry name" value="Znf_C2H2_type"/>
</dbReference>
<evidence type="ECO:0000259" key="7">
    <source>
        <dbReference type="PROSITE" id="PS50157"/>
    </source>
</evidence>
<dbReference type="EMBL" id="JAWJWF010000004">
    <property type="protein sequence ID" value="KAK6633312.1"/>
    <property type="molecule type" value="Genomic_DNA"/>
</dbReference>
<evidence type="ECO:0000256" key="5">
    <source>
        <dbReference type="PROSITE-ProRule" id="PRU00042"/>
    </source>
</evidence>
<dbReference type="PROSITE" id="PS50157">
    <property type="entry name" value="ZINC_FINGER_C2H2_2"/>
    <property type="match status" value="2"/>
</dbReference>
<evidence type="ECO:0000256" key="1">
    <source>
        <dbReference type="ARBA" id="ARBA00022723"/>
    </source>
</evidence>
<organism evidence="8 9">
    <name type="scientific">Polyplax serrata</name>
    <name type="common">Common mouse louse</name>
    <dbReference type="NCBI Taxonomy" id="468196"/>
    <lineage>
        <taxon>Eukaryota</taxon>
        <taxon>Metazoa</taxon>
        <taxon>Ecdysozoa</taxon>
        <taxon>Arthropoda</taxon>
        <taxon>Hexapoda</taxon>
        <taxon>Insecta</taxon>
        <taxon>Pterygota</taxon>
        <taxon>Neoptera</taxon>
        <taxon>Paraneoptera</taxon>
        <taxon>Psocodea</taxon>
        <taxon>Troctomorpha</taxon>
        <taxon>Phthiraptera</taxon>
        <taxon>Anoplura</taxon>
        <taxon>Polyplacidae</taxon>
        <taxon>Polyplax</taxon>
    </lineage>
</organism>
<dbReference type="Proteomes" id="UP001359485">
    <property type="component" value="Unassembled WGS sequence"/>
</dbReference>
<name>A0ABR1B333_POLSC</name>
<feature type="domain" description="C2H2-type" evidence="7">
    <location>
        <begin position="171"/>
        <end position="198"/>
    </location>
</feature>
<keyword evidence="9" id="KW-1185">Reference proteome</keyword>
<dbReference type="SMART" id="SM00355">
    <property type="entry name" value="ZnF_C2H2"/>
    <property type="match status" value="9"/>
</dbReference>
<gene>
    <name evidence="8" type="ORF">RUM44_003913</name>
</gene>
<keyword evidence="4" id="KW-0862">Zinc</keyword>
<keyword evidence="1" id="KW-0479">Metal-binding</keyword>
<dbReference type="Gene3D" id="3.30.160.60">
    <property type="entry name" value="Classic Zinc Finger"/>
    <property type="match status" value="4"/>
</dbReference>
<evidence type="ECO:0000313" key="9">
    <source>
        <dbReference type="Proteomes" id="UP001359485"/>
    </source>
</evidence>
<evidence type="ECO:0000256" key="4">
    <source>
        <dbReference type="ARBA" id="ARBA00022833"/>
    </source>
</evidence>
<feature type="compositionally biased region" description="Basic and acidic residues" evidence="6">
    <location>
        <begin position="426"/>
        <end position="442"/>
    </location>
</feature>
<evidence type="ECO:0000256" key="2">
    <source>
        <dbReference type="ARBA" id="ARBA00022737"/>
    </source>
</evidence>
<feature type="compositionally biased region" description="Basic residues" evidence="6">
    <location>
        <begin position="447"/>
        <end position="456"/>
    </location>
</feature>
<evidence type="ECO:0000313" key="8">
    <source>
        <dbReference type="EMBL" id="KAK6633312.1"/>
    </source>
</evidence>